<feature type="region of interest" description="Disordered" evidence="1">
    <location>
        <begin position="19"/>
        <end position="40"/>
    </location>
</feature>
<reference evidence="3" key="1">
    <citation type="journal article" date="2019" name="Int. J. Syst. Evol. Microbiol.">
        <title>The Global Catalogue of Microorganisms (GCM) 10K type strain sequencing project: providing services to taxonomists for standard genome sequencing and annotation.</title>
        <authorList>
            <consortium name="The Broad Institute Genomics Platform"/>
            <consortium name="The Broad Institute Genome Sequencing Center for Infectious Disease"/>
            <person name="Wu L."/>
            <person name="Ma J."/>
        </authorList>
    </citation>
    <scope>NUCLEOTIDE SEQUENCE [LARGE SCALE GENOMIC DNA]</scope>
    <source>
        <strain evidence="3">DT43</strain>
    </source>
</reference>
<gene>
    <name evidence="2" type="ORF">ACFPH6_43010</name>
</gene>
<evidence type="ECO:0000313" key="2">
    <source>
        <dbReference type="EMBL" id="MFC4471188.1"/>
    </source>
</evidence>
<organism evidence="2 3">
    <name type="scientific">Streptomyces xiangluensis</name>
    <dbReference type="NCBI Taxonomy" id="2665720"/>
    <lineage>
        <taxon>Bacteria</taxon>
        <taxon>Bacillati</taxon>
        <taxon>Actinomycetota</taxon>
        <taxon>Actinomycetes</taxon>
        <taxon>Kitasatosporales</taxon>
        <taxon>Streptomycetaceae</taxon>
        <taxon>Streptomyces</taxon>
    </lineage>
</organism>
<evidence type="ECO:0000313" key="3">
    <source>
        <dbReference type="Proteomes" id="UP001596012"/>
    </source>
</evidence>
<evidence type="ECO:0000256" key="1">
    <source>
        <dbReference type="SAM" id="MobiDB-lite"/>
    </source>
</evidence>
<sequence>MTNTWQFRETRPSAIGTVRRDRFGPADGPPVLLHGTPFSS</sequence>
<name>A0ABV8Z4E7_9ACTN</name>
<dbReference type="RefSeq" id="WP_386353080.1">
    <property type="nucleotide sequence ID" value="NZ_JBHSFG010000087.1"/>
</dbReference>
<dbReference type="Proteomes" id="UP001596012">
    <property type="component" value="Unassembled WGS sequence"/>
</dbReference>
<proteinExistence type="predicted"/>
<keyword evidence="3" id="KW-1185">Reference proteome</keyword>
<comment type="caution">
    <text evidence="2">The sequence shown here is derived from an EMBL/GenBank/DDBJ whole genome shotgun (WGS) entry which is preliminary data.</text>
</comment>
<accession>A0ABV8Z4E7</accession>
<evidence type="ECO:0008006" key="4">
    <source>
        <dbReference type="Google" id="ProtNLM"/>
    </source>
</evidence>
<protein>
    <recommendedName>
        <fullName evidence="4">Alpha/beta hydrolase</fullName>
    </recommendedName>
</protein>
<dbReference type="EMBL" id="JBHSFG010000087">
    <property type="protein sequence ID" value="MFC4471188.1"/>
    <property type="molecule type" value="Genomic_DNA"/>
</dbReference>